<sequence length="283" mass="30497">MTPCCASSPSTDSTHARTDMTMWTRKDGDGVAVLTYRNPPRNFLTFAALEELDAELARLETDPDISVVMLTSGVPGYFVAHADLDELAELSRGPVPRAKIWYTAMRRIERLPQPVIAAIDGQAWGGGLELSLACTLRWASADAHFSLLETALGIIPGAGGTQRLARLIGPGRAADVVLSGDVLTAEQAGTAGIVERVLPTPVFQAEALRLAHRMASRPAAALAAAKRALIEGSRLPLTEGLRLEAGLFAERLASPESRELQQDARRRYTEAADDDRITFGDRR</sequence>
<proteinExistence type="predicted"/>
<name>A0A4R4NZB7_9ACTN</name>
<evidence type="ECO:0000313" key="2">
    <source>
        <dbReference type="EMBL" id="TDC14899.1"/>
    </source>
</evidence>
<dbReference type="InterPro" id="IPR029045">
    <property type="entry name" value="ClpP/crotonase-like_dom_sf"/>
</dbReference>
<dbReference type="Pfam" id="PF00378">
    <property type="entry name" value="ECH_1"/>
    <property type="match status" value="1"/>
</dbReference>
<dbReference type="OrthoDB" id="9775794at2"/>
<dbReference type="AlphaFoldDB" id="A0A4R4NZB7"/>
<dbReference type="PANTHER" id="PTHR11941">
    <property type="entry name" value="ENOYL-COA HYDRATASE-RELATED"/>
    <property type="match status" value="1"/>
</dbReference>
<dbReference type="Proteomes" id="UP000295431">
    <property type="component" value="Unassembled WGS sequence"/>
</dbReference>
<gene>
    <name evidence="2" type="ORF">E1284_16730</name>
</gene>
<reference evidence="2 3" key="1">
    <citation type="submission" date="2019-03" db="EMBL/GenBank/DDBJ databases">
        <title>Draft genome sequences of novel Actinobacteria.</title>
        <authorList>
            <person name="Sahin N."/>
            <person name="Ay H."/>
            <person name="Saygin H."/>
        </authorList>
    </citation>
    <scope>NUCLEOTIDE SEQUENCE [LARGE SCALE GENOMIC DNA]</scope>
    <source>
        <strain evidence="2 3">DSM 45347</strain>
    </source>
</reference>
<dbReference type="GO" id="GO:0006635">
    <property type="term" value="P:fatty acid beta-oxidation"/>
    <property type="evidence" value="ECO:0007669"/>
    <property type="project" value="TreeGrafter"/>
</dbReference>
<dbReference type="SUPFAM" id="SSF52096">
    <property type="entry name" value="ClpP/crotonase"/>
    <property type="match status" value="1"/>
</dbReference>
<feature type="region of interest" description="Disordered" evidence="1">
    <location>
        <begin position="256"/>
        <end position="283"/>
    </location>
</feature>
<evidence type="ECO:0000256" key="1">
    <source>
        <dbReference type="SAM" id="MobiDB-lite"/>
    </source>
</evidence>
<dbReference type="CDD" id="cd06558">
    <property type="entry name" value="crotonase-like"/>
    <property type="match status" value="1"/>
</dbReference>
<organism evidence="2 3">
    <name type="scientific">Actinomadura bangladeshensis</name>
    <dbReference type="NCBI Taxonomy" id="453573"/>
    <lineage>
        <taxon>Bacteria</taxon>
        <taxon>Bacillati</taxon>
        <taxon>Actinomycetota</taxon>
        <taxon>Actinomycetes</taxon>
        <taxon>Streptosporangiales</taxon>
        <taxon>Thermomonosporaceae</taxon>
        <taxon>Actinomadura</taxon>
    </lineage>
</organism>
<dbReference type="Gene3D" id="3.90.226.10">
    <property type="entry name" value="2-enoyl-CoA Hydratase, Chain A, domain 1"/>
    <property type="match status" value="1"/>
</dbReference>
<comment type="caution">
    <text evidence="2">The sequence shown here is derived from an EMBL/GenBank/DDBJ whole genome shotgun (WGS) entry which is preliminary data.</text>
</comment>
<dbReference type="EMBL" id="SMJW01000075">
    <property type="protein sequence ID" value="TDC14899.1"/>
    <property type="molecule type" value="Genomic_DNA"/>
</dbReference>
<accession>A0A4R4NZB7</accession>
<evidence type="ECO:0000313" key="3">
    <source>
        <dbReference type="Proteomes" id="UP000295431"/>
    </source>
</evidence>
<keyword evidence="3" id="KW-1185">Reference proteome</keyword>
<keyword evidence="2" id="KW-0413">Isomerase</keyword>
<dbReference type="InterPro" id="IPR001753">
    <property type="entry name" value="Enoyl-CoA_hydra/iso"/>
</dbReference>
<dbReference type="GO" id="GO:0016853">
    <property type="term" value="F:isomerase activity"/>
    <property type="evidence" value="ECO:0007669"/>
    <property type="project" value="UniProtKB-KW"/>
</dbReference>
<protein>
    <submittedName>
        <fullName evidence="2">Enoyl-CoA hydratase/isomerase family protein</fullName>
    </submittedName>
</protein>
<dbReference type="PANTHER" id="PTHR11941:SF54">
    <property type="entry name" value="ENOYL-COA HYDRATASE, MITOCHONDRIAL"/>
    <property type="match status" value="1"/>
</dbReference>